<keyword evidence="3" id="KW-0540">Nuclease</keyword>
<keyword evidence="1" id="KW-0378">Hydrolase</keyword>
<dbReference type="Proteomes" id="UP001596289">
    <property type="component" value="Unassembled WGS sequence"/>
</dbReference>
<dbReference type="PIRSF" id="PIRSF033091">
    <property type="entry name" value="Pesterase_YhaO"/>
    <property type="match status" value="1"/>
</dbReference>
<dbReference type="Gene3D" id="3.60.21.10">
    <property type="match status" value="1"/>
</dbReference>
<dbReference type="PANTHER" id="PTHR30337:SF7">
    <property type="entry name" value="PHOSPHOESTERASE"/>
    <property type="match status" value="1"/>
</dbReference>
<organism evidence="3 4">
    <name type="scientific">Loigolactobacillus jiayinensis</name>
    <dbReference type="NCBI Taxonomy" id="2486016"/>
    <lineage>
        <taxon>Bacteria</taxon>
        <taxon>Bacillati</taxon>
        <taxon>Bacillota</taxon>
        <taxon>Bacilli</taxon>
        <taxon>Lactobacillales</taxon>
        <taxon>Lactobacillaceae</taxon>
        <taxon>Loigolactobacillus</taxon>
    </lineage>
</organism>
<evidence type="ECO:0000256" key="1">
    <source>
        <dbReference type="ARBA" id="ARBA00022801"/>
    </source>
</evidence>
<dbReference type="InterPro" id="IPR014576">
    <property type="entry name" value="Pesterase_YhaO"/>
</dbReference>
<dbReference type="Pfam" id="PF00149">
    <property type="entry name" value="Metallophos"/>
    <property type="match status" value="1"/>
</dbReference>
<gene>
    <name evidence="3" type="ORF">ACFQGP_08870</name>
</gene>
<sequence>MKFIHAADLHLDTPFLGLRTAPAELWQQIYDATFTAFAKIVDAALAEQVDFVCLVGDLYDRAERSIQAQLFLQKQLQRLADAAIPVYLSYGNHDYVADTTAELPLPENTHIFPSTGATFTLTTKAGQSVALSGFSYSQRWVETDMTPQFPVKANTDFHIGLLHGSQSGVASAHAVYAPFSLTELNQKHYDYWALGHIHQQQILQAQPPIVYAGNPQGRNPNEAGARGYYLVSQKGTQLQPTFHAVAPIQWQTCTVSVAGAVRLTTIINAIEQAVAKLKQPEALLLQVVLTNAEQLSPALLKRIETDELLSYLQKQPLKQPWRWLYALKPQIASELNFNQLDQTYWQASAQKVFSAANIAQVAQPLNQADFLAAELRQPDLPASLQAQVLSLLQENKATVGDDDAD</sequence>
<feature type="domain" description="Calcineurin-like phosphoesterase" evidence="2">
    <location>
        <begin position="1"/>
        <end position="199"/>
    </location>
</feature>
<dbReference type="SUPFAM" id="SSF56300">
    <property type="entry name" value="Metallo-dependent phosphatases"/>
    <property type="match status" value="1"/>
</dbReference>
<dbReference type="CDD" id="cd00840">
    <property type="entry name" value="MPP_Mre11_N"/>
    <property type="match status" value="1"/>
</dbReference>
<evidence type="ECO:0000259" key="2">
    <source>
        <dbReference type="Pfam" id="PF00149"/>
    </source>
</evidence>
<evidence type="ECO:0000313" key="3">
    <source>
        <dbReference type="EMBL" id="MFC6170685.1"/>
    </source>
</evidence>
<dbReference type="InterPro" id="IPR050535">
    <property type="entry name" value="DNA_Repair-Maintenance_Comp"/>
</dbReference>
<name>A0ABW1RCU3_9LACO</name>
<dbReference type="GO" id="GO:0004527">
    <property type="term" value="F:exonuclease activity"/>
    <property type="evidence" value="ECO:0007669"/>
    <property type="project" value="UniProtKB-KW"/>
</dbReference>
<dbReference type="InterPro" id="IPR029052">
    <property type="entry name" value="Metallo-depent_PP-like"/>
</dbReference>
<keyword evidence="3" id="KW-0269">Exonuclease</keyword>
<reference evidence="4" key="1">
    <citation type="journal article" date="2019" name="Int. J. Syst. Evol. Microbiol.">
        <title>The Global Catalogue of Microorganisms (GCM) 10K type strain sequencing project: providing services to taxonomists for standard genome sequencing and annotation.</title>
        <authorList>
            <consortium name="The Broad Institute Genomics Platform"/>
            <consortium name="The Broad Institute Genome Sequencing Center for Infectious Disease"/>
            <person name="Wu L."/>
            <person name="Ma J."/>
        </authorList>
    </citation>
    <scope>NUCLEOTIDE SEQUENCE [LARGE SCALE GENOMIC DNA]</scope>
    <source>
        <strain evidence="4">CCM 8904</strain>
    </source>
</reference>
<dbReference type="PANTHER" id="PTHR30337">
    <property type="entry name" value="COMPONENT OF ATP-DEPENDENT DSDNA EXONUCLEASE"/>
    <property type="match status" value="1"/>
</dbReference>
<evidence type="ECO:0000313" key="4">
    <source>
        <dbReference type="Proteomes" id="UP001596289"/>
    </source>
</evidence>
<keyword evidence="4" id="KW-1185">Reference proteome</keyword>
<proteinExistence type="predicted"/>
<dbReference type="InterPro" id="IPR041796">
    <property type="entry name" value="Mre11_N"/>
</dbReference>
<accession>A0ABW1RCU3</accession>
<dbReference type="InterPro" id="IPR004843">
    <property type="entry name" value="Calcineurin-like_PHP"/>
</dbReference>
<comment type="caution">
    <text evidence="3">The sequence shown here is derived from an EMBL/GenBank/DDBJ whole genome shotgun (WGS) entry which is preliminary data.</text>
</comment>
<protein>
    <submittedName>
        <fullName evidence="3">Exonuclease SbcCD subunit D</fullName>
    </submittedName>
</protein>
<dbReference type="RefSeq" id="WP_125551529.1">
    <property type="nucleotide sequence ID" value="NZ_JBHSSL010000050.1"/>
</dbReference>
<dbReference type="EMBL" id="JBHSSL010000050">
    <property type="protein sequence ID" value="MFC6170685.1"/>
    <property type="molecule type" value="Genomic_DNA"/>
</dbReference>